<dbReference type="EMBL" id="BMOD01000020">
    <property type="protein sequence ID" value="GGJ49374.1"/>
    <property type="molecule type" value="Genomic_DNA"/>
</dbReference>
<keyword evidence="2" id="KW-1185">Reference proteome</keyword>
<evidence type="ECO:0000313" key="2">
    <source>
        <dbReference type="Proteomes" id="UP000632222"/>
    </source>
</evidence>
<dbReference type="PANTHER" id="PTHR10443:SF12">
    <property type="entry name" value="DIPEPTIDASE"/>
    <property type="match status" value="1"/>
</dbReference>
<dbReference type="SUPFAM" id="SSF51556">
    <property type="entry name" value="Metallo-dependent hydrolases"/>
    <property type="match status" value="1"/>
</dbReference>
<dbReference type="Proteomes" id="UP000632222">
    <property type="component" value="Unassembled WGS sequence"/>
</dbReference>
<gene>
    <name evidence="1" type="ORF">GCM10008938_39190</name>
</gene>
<reference evidence="2" key="1">
    <citation type="journal article" date="2019" name="Int. J. Syst. Evol. Microbiol.">
        <title>The Global Catalogue of Microorganisms (GCM) 10K type strain sequencing project: providing services to taxonomists for standard genome sequencing and annotation.</title>
        <authorList>
            <consortium name="The Broad Institute Genomics Platform"/>
            <consortium name="The Broad Institute Genome Sequencing Center for Infectious Disease"/>
            <person name="Wu L."/>
            <person name="Ma J."/>
        </authorList>
    </citation>
    <scope>NUCLEOTIDE SEQUENCE [LARGE SCALE GENOMIC DNA]</scope>
    <source>
        <strain evidence="2">JCM 14370</strain>
    </source>
</reference>
<dbReference type="PROSITE" id="PS51365">
    <property type="entry name" value="RENAL_DIPEPTIDASE_2"/>
    <property type="match status" value="1"/>
</dbReference>
<name>A0ABQ2DAG7_9DEIO</name>
<dbReference type="Pfam" id="PF01244">
    <property type="entry name" value="Peptidase_M19"/>
    <property type="match status" value="1"/>
</dbReference>
<dbReference type="InterPro" id="IPR008257">
    <property type="entry name" value="Pept_M19"/>
</dbReference>
<accession>A0ABQ2DAG7</accession>
<protein>
    <submittedName>
        <fullName evidence="1">Membrane dipeptidase</fullName>
    </submittedName>
</protein>
<evidence type="ECO:0000313" key="1">
    <source>
        <dbReference type="EMBL" id="GGJ49374.1"/>
    </source>
</evidence>
<dbReference type="InterPro" id="IPR032466">
    <property type="entry name" value="Metal_Hydrolase"/>
</dbReference>
<dbReference type="Gene3D" id="3.20.20.140">
    <property type="entry name" value="Metal-dependent hydrolases"/>
    <property type="match status" value="1"/>
</dbReference>
<comment type="caution">
    <text evidence="1">The sequence shown here is derived from an EMBL/GenBank/DDBJ whole genome shotgun (WGS) entry which is preliminary data.</text>
</comment>
<dbReference type="CDD" id="cd01301">
    <property type="entry name" value="rDP_like"/>
    <property type="match status" value="1"/>
</dbReference>
<dbReference type="PANTHER" id="PTHR10443">
    <property type="entry name" value="MICROSOMAL DIPEPTIDASE"/>
    <property type="match status" value="1"/>
</dbReference>
<proteinExistence type="predicted"/>
<dbReference type="RefSeq" id="WP_189005653.1">
    <property type="nucleotide sequence ID" value="NZ_BMOD01000020.1"/>
</dbReference>
<sequence>MSDLIPIFDGHNDVVQRLVPYQKEGDDFLQRSEKGHLDLPRAQEGGMIGGFFALMAFHDPPLKEEIVFNATGYEVKLPPPLDLQTAQKQTFAQLNAFYQLERRSEGKVKIVQSFADLQNGLESGQFTMVLHFEGAEMIDPELTALEVFYRAGVRSIGPVWSRPNAFGHGVPFAHPASPDTGEGLTDAGKELVQACNRLGILLDVSHLNEKGFWDLARITDAPIVATHANAHSLCPATRNLTDRQLAAIRESGGLVGVNFSVSELRPDGHLEAKTPLDELVRQVDHLVQHLGLDGVAIGSDFDGAVVPEAIKDASGLQHLVASLRTHGYDDPALHKICHENWFRILEKTWKS</sequence>
<organism evidence="1 2">
    <name type="scientific">Deinococcus roseus</name>
    <dbReference type="NCBI Taxonomy" id="392414"/>
    <lineage>
        <taxon>Bacteria</taxon>
        <taxon>Thermotogati</taxon>
        <taxon>Deinococcota</taxon>
        <taxon>Deinococci</taxon>
        <taxon>Deinococcales</taxon>
        <taxon>Deinococcaceae</taxon>
        <taxon>Deinococcus</taxon>
    </lineage>
</organism>